<feature type="compositionally biased region" description="Polar residues" evidence="1">
    <location>
        <begin position="228"/>
        <end position="263"/>
    </location>
</feature>
<reference evidence="2" key="1">
    <citation type="submission" date="2020-08" db="EMBL/GenBank/DDBJ databases">
        <title>Multicomponent nature underlies the extraordinary mechanical properties of spider dragline silk.</title>
        <authorList>
            <person name="Kono N."/>
            <person name="Nakamura H."/>
            <person name="Mori M."/>
            <person name="Yoshida Y."/>
            <person name="Ohtoshi R."/>
            <person name="Malay A.D."/>
            <person name="Moran D.A.P."/>
            <person name="Tomita M."/>
            <person name="Numata K."/>
            <person name="Arakawa K."/>
        </authorList>
    </citation>
    <scope>NUCLEOTIDE SEQUENCE</scope>
</reference>
<feature type="region of interest" description="Disordered" evidence="1">
    <location>
        <begin position="223"/>
        <end position="263"/>
    </location>
</feature>
<name>A0A8X6IQT4_NEPPI</name>
<evidence type="ECO:0000313" key="2">
    <source>
        <dbReference type="EMBL" id="GFS55330.1"/>
    </source>
</evidence>
<sequence>MLPEGTSSNIFTITNPAPQEKCLEGFRTSFPDKLPKKIASSPNDNRKPQEKFQTCQSSTKTPPIVQTINTPGARQPTYGSPQFPLKSTLQQSGQKGLFRCQYCENRLSRKREQTPSKHSRYPSTYNENTLFQTAHLNAESAPRAPLPTSPRSTQIVLTPQPKLHRSNSNIITTIAEIHENVESSSDESTNKIVTMWFCRTMALNSITFATPDKRSPNKAAILDPNHLAHSNSPRTLNSISSEPQQSIYLAPPNQNHPKPQQRR</sequence>
<proteinExistence type="predicted"/>
<feature type="compositionally biased region" description="Polar residues" evidence="1">
    <location>
        <begin position="51"/>
        <end position="62"/>
    </location>
</feature>
<protein>
    <submittedName>
        <fullName evidence="2">Uncharacterized protein</fullName>
    </submittedName>
</protein>
<dbReference type="EMBL" id="BMAW01046432">
    <property type="protein sequence ID" value="GFS55330.1"/>
    <property type="molecule type" value="Genomic_DNA"/>
</dbReference>
<evidence type="ECO:0000313" key="3">
    <source>
        <dbReference type="Proteomes" id="UP000887013"/>
    </source>
</evidence>
<accession>A0A8X6IQT4</accession>
<dbReference type="AlphaFoldDB" id="A0A8X6IQT4"/>
<keyword evidence="3" id="KW-1185">Reference proteome</keyword>
<evidence type="ECO:0000256" key="1">
    <source>
        <dbReference type="SAM" id="MobiDB-lite"/>
    </source>
</evidence>
<comment type="caution">
    <text evidence="2">The sequence shown here is derived from an EMBL/GenBank/DDBJ whole genome shotgun (WGS) entry which is preliminary data.</text>
</comment>
<gene>
    <name evidence="2" type="ORF">NPIL_116541</name>
</gene>
<feature type="region of interest" description="Disordered" evidence="1">
    <location>
        <begin position="30"/>
        <end position="62"/>
    </location>
</feature>
<organism evidence="2 3">
    <name type="scientific">Nephila pilipes</name>
    <name type="common">Giant wood spider</name>
    <name type="synonym">Nephila maculata</name>
    <dbReference type="NCBI Taxonomy" id="299642"/>
    <lineage>
        <taxon>Eukaryota</taxon>
        <taxon>Metazoa</taxon>
        <taxon>Ecdysozoa</taxon>
        <taxon>Arthropoda</taxon>
        <taxon>Chelicerata</taxon>
        <taxon>Arachnida</taxon>
        <taxon>Araneae</taxon>
        <taxon>Araneomorphae</taxon>
        <taxon>Entelegynae</taxon>
        <taxon>Araneoidea</taxon>
        <taxon>Nephilidae</taxon>
        <taxon>Nephila</taxon>
    </lineage>
</organism>
<dbReference type="Proteomes" id="UP000887013">
    <property type="component" value="Unassembled WGS sequence"/>
</dbReference>